<dbReference type="RefSeq" id="WP_169161322.1">
    <property type="nucleotide sequence ID" value="NZ_JABBFW010000010.1"/>
</dbReference>
<dbReference type="Pfam" id="PF14384">
    <property type="entry name" value="BrnA_antitoxin"/>
    <property type="match status" value="1"/>
</dbReference>
<comment type="caution">
    <text evidence="1">The sequence shown here is derived from an EMBL/GenBank/DDBJ whole genome shotgun (WGS) entry which is preliminary data.</text>
</comment>
<protein>
    <submittedName>
        <fullName evidence="1">BrnA antitoxin family protein</fullName>
    </submittedName>
</protein>
<evidence type="ECO:0000313" key="1">
    <source>
        <dbReference type="EMBL" id="NML16415.1"/>
    </source>
</evidence>
<dbReference type="InterPro" id="IPR025528">
    <property type="entry name" value="BrnA_antitoxin"/>
</dbReference>
<evidence type="ECO:0000313" key="2">
    <source>
        <dbReference type="Proteomes" id="UP000574067"/>
    </source>
</evidence>
<dbReference type="AlphaFoldDB" id="A0A848FCC7"/>
<proteinExistence type="predicted"/>
<name>A0A848FCC7_9BURK</name>
<dbReference type="Proteomes" id="UP000574067">
    <property type="component" value="Unassembled WGS sequence"/>
</dbReference>
<organism evidence="1 2">
    <name type="scientific">Azohydromonas caseinilytica</name>
    <dbReference type="NCBI Taxonomy" id="2728836"/>
    <lineage>
        <taxon>Bacteria</taxon>
        <taxon>Pseudomonadati</taxon>
        <taxon>Pseudomonadota</taxon>
        <taxon>Betaproteobacteria</taxon>
        <taxon>Burkholderiales</taxon>
        <taxon>Sphaerotilaceae</taxon>
        <taxon>Azohydromonas</taxon>
    </lineage>
</organism>
<reference evidence="1 2" key="1">
    <citation type="submission" date="2020-04" db="EMBL/GenBank/DDBJ databases">
        <title>Azohydromonas sp. isolated from soil.</title>
        <authorList>
            <person name="Dahal R.H."/>
        </authorList>
    </citation>
    <scope>NUCLEOTIDE SEQUENCE [LARGE SCALE GENOMIC DNA]</scope>
    <source>
        <strain evidence="1 2">G-1-1-14</strain>
    </source>
</reference>
<gene>
    <name evidence="1" type="ORF">HHL10_15640</name>
</gene>
<accession>A0A848FCC7</accession>
<dbReference type="EMBL" id="JABBFW010000010">
    <property type="protein sequence ID" value="NML16415.1"/>
    <property type="molecule type" value="Genomic_DNA"/>
</dbReference>
<sequence length="106" mass="11793">MSAKSPATEPSWVDPDDAPELTDEMLAKATFKIGDRVVSREEYAAAFKTASKAATKMGRPKLERPKRPVTVRYDADVIDAFKATGPGWQTRMNDALREWLRTHGQG</sequence>
<keyword evidence="2" id="KW-1185">Reference proteome</keyword>